<dbReference type="EMBL" id="JAUSUN010000004">
    <property type="protein sequence ID" value="MDQ0412811.1"/>
    <property type="molecule type" value="Genomic_DNA"/>
</dbReference>
<keyword evidence="2" id="KW-1185">Reference proteome</keyword>
<dbReference type="Proteomes" id="UP001242313">
    <property type="component" value="Unassembled WGS sequence"/>
</dbReference>
<sequence>MQLTVDLFGLRQEEIIDEVELLVQLDAKQGNDSLFIK</sequence>
<evidence type="ECO:0000313" key="1">
    <source>
        <dbReference type="EMBL" id="MDQ0412811.1"/>
    </source>
</evidence>
<protein>
    <submittedName>
        <fullName evidence="1">Uncharacterized protein</fullName>
    </submittedName>
</protein>
<proteinExistence type="predicted"/>
<organism evidence="1 2">
    <name type="scientific">Mesobacillus stamsii</name>
    <dbReference type="NCBI Taxonomy" id="225347"/>
    <lineage>
        <taxon>Bacteria</taxon>
        <taxon>Bacillati</taxon>
        <taxon>Bacillota</taxon>
        <taxon>Bacilli</taxon>
        <taxon>Bacillales</taxon>
        <taxon>Bacillaceae</taxon>
        <taxon>Mesobacillus</taxon>
    </lineage>
</organism>
<gene>
    <name evidence="1" type="ORF">J2S25_000991</name>
</gene>
<reference evidence="1 2" key="1">
    <citation type="submission" date="2023-07" db="EMBL/GenBank/DDBJ databases">
        <title>Genomic Encyclopedia of Type Strains, Phase IV (KMG-IV): sequencing the most valuable type-strain genomes for metagenomic binning, comparative biology and taxonomic classification.</title>
        <authorList>
            <person name="Goeker M."/>
        </authorList>
    </citation>
    <scope>NUCLEOTIDE SEQUENCE [LARGE SCALE GENOMIC DNA]</scope>
    <source>
        <strain evidence="1 2">DSM 19598</strain>
    </source>
</reference>
<name>A0ABU0FT82_9BACI</name>
<accession>A0ABU0FT82</accession>
<evidence type="ECO:0000313" key="2">
    <source>
        <dbReference type="Proteomes" id="UP001242313"/>
    </source>
</evidence>
<comment type="caution">
    <text evidence="1">The sequence shown here is derived from an EMBL/GenBank/DDBJ whole genome shotgun (WGS) entry which is preliminary data.</text>
</comment>